<dbReference type="SUPFAM" id="SSF56214">
    <property type="entry name" value="4'-phosphopantetheinyl transferase"/>
    <property type="match status" value="1"/>
</dbReference>
<evidence type="ECO:0000313" key="1">
    <source>
        <dbReference type="EMBL" id="MBO6971853.1"/>
    </source>
</evidence>
<protein>
    <submittedName>
        <fullName evidence="1">4-phosphopantetheinyl transferase</fullName>
    </submittedName>
</protein>
<evidence type="ECO:0000313" key="2">
    <source>
        <dbReference type="Proteomes" id="UP000668060"/>
    </source>
</evidence>
<proteinExistence type="predicted"/>
<comment type="caution">
    <text evidence="1">The sequence shown here is derived from an EMBL/GenBank/DDBJ whole genome shotgun (WGS) entry which is preliminary data.</text>
</comment>
<dbReference type="InterPro" id="IPR037143">
    <property type="entry name" value="4-PPantetheinyl_Trfase_dom_sf"/>
</dbReference>
<dbReference type="Gene3D" id="3.90.470.20">
    <property type="entry name" value="4'-phosphopantetheinyl transferase domain"/>
    <property type="match status" value="1"/>
</dbReference>
<dbReference type="AlphaFoldDB" id="A0A9D9G3T4"/>
<dbReference type="GO" id="GO:0000287">
    <property type="term" value="F:magnesium ion binding"/>
    <property type="evidence" value="ECO:0007669"/>
    <property type="project" value="InterPro"/>
</dbReference>
<accession>A0A9D9G3T4</accession>
<gene>
    <name evidence="1" type="ORF">JJ842_08005</name>
</gene>
<name>A0A9D9G3T4_PROMR</name>
<reference evidence="1" key="1">
    <citation type="journal article" date="2021" name="Front. Mar. Sci.">
        <title>Genomes of Diverse Isolates of Prochlorococcus High-Light-Adapted Clade II in the Western Pacific Ocean.</title>
        <authorList>
            <person name="Yan W."/>
            <person name="Feng X."/>
            <person name="Zhang W."/>
            <person name="Nawaz M.Z."/>
            <person name="Luo T."/>
            <person name="Zhang R."/>
            <person name="Jiao N."/>
        </authorList>
    </citation>
    <scope>NUCLEOTIDE SEQUENCE</scope>
    <source>
        <strain evidence="1">CUG1433</strain>
    </source>
</reference>
<dbReference type="Proteomes" id="UP000668060">
    <property type="component" value="Unassembled WGS sequence"/>
</dbReference>
<dbReference type="GO" id="GO:0008897">
    <property type="term" value="F:holo-[acyl-carrier-protein] synthase activity"/>
    <property type="evidence" value="ECO:0007669"/>
    <property type="project" value="InterPro"/>
</dbReference>
<dbReference type="EMBL" id="JAEPLN010000001">
    <property type="protein sequence ID" value="MBO6971853.1"/>
    <property type="molecule type" value="Genomic_DNA"/>
</dbReference>
<keyword evidence="1" id="KW-0808">Transferase</keyword>
<organism evidence="1 2">
    <name type="scientific">Prochlorococcus marinus CUG1433</name>
    <dbReference type="NCBI Taxonomy" id="2774506"/>
    <lineage>
        <taxon>Bacteria</taxon>
        <taxon>Bacillati</taxon>
        <taxon>Cyanobacteriota</taxon>
        <taxon>Cyanophyceae</taxon>
        <taxon>Synechococcales</taxon>
        <taxon>Prochlorococcaceae</taxon>
        <taxon>Prochlorococcus</taxon>
    </lineage>
</organism>
<sequence length="223" mass="26708">MKIDQNIISKDNFFNQDKTRLWFFKLKGYQKINSDEEIKIARDLSPRMSERFLETRGYIRESLSSLFKIEPLSVPIIAYPNKPPQLPNNLGYISISHTKDALIIAWDKKRIGVDMERKDRIFNYKLLSKKLLRNSNQDVFKDKFDILNFWCGLESAIKWERGSIIRDMDSWKFNKRNNIFSNKDKKIHLSINQFYFYSWTISIASKKEYKNHIVCTKENEKFL</sequence>